<evidence type="ECO:0000256" key="3">
    <source>
        <dbReference type="ARBA" id="ARBA00022989"/>
    </source>
</evidence>
<keyword evidence="4" id="KW-0297">G-protein coupled receptor</keyword>
<feature type="region of interest" description="Disordered" evidence="9">
    <location>
        <begin position="221"/>
        <end position="263"/>
    </location>
</feature>
<dbReference type="InterPro" id="IPR017978">
    <property type="entry name" value="GPCR_3_C"/>
</dbReference>
<keyword evidence="6" id="KW-0675">Receptor</keyword>
<keyword evidence="3 10" id="KW-1133">Transmembrane helix</keyword>
<feature type="compositionally biased region" description="Polar residues" evidence="9">
    <location>
        <begin position="252"/>
        <end position="263"/>
    </location>
</feature>
<keyword evidence="2 10" id="KW-0812">Transmembrane</keyword>
<dbReference type="GO" id="GO:0016020">
    <property type="term" value="C:membrane"/>
    <property type="evidence" value="ECO:0007669"/>
    <property type="project" value="UniProtKB-SubCell"/>
</dbReference>
<dbReference type="Pfam" id="PF00003">
    <property type="entry name" value="7tm_3"/>
    <property type="match status" value="1"/>
</dbReference>
<dbReference type="InParanoid" id="A0A7M7SXN9"/>
<keyword evidence="8" id="KW-0807">Transducer</keyword>
<feature type="transmembrane region" description="Helical" evidence="10">
    <location>
        <begin position="14"/>
        <end position="35"/>
    </location>
</feature>
<dbReference type="GO" id="GO:0004965">
    <property type="term" value="F:G protein-coupled GABA receptor activity"/>
    <property type="evidence" value="ECO:0007669"/>
    <property type="project" value="InterPro"/>
</dbReference>
<keyword evidence="7" id="KW-0325">Glycoprotein</keyword>
<evidence type="ECO:0000256" key="9">
    <source>
        <dbReference type="SAM" id="MobiDB-lite"/>
    </source>
</evidence>
<feature type="transmembrane region" description="Helical" evidence="10">
    <location>
        <begin position="80"/>
        <end position="102"/>
    </location>
</feature>
<protein>
    <recommendedName>
        <fullName evidence="11">G-protein coupled receptors family 3 profile domain-containing protein</fullName>
    </recommendedName>
</protein>
<dbReference type="KEGG" id="spu:105439795"/>
<evidence type="ECO:0000259" key="11">
    <source>
        <dbReference type="PROSITE" id="PS50259"/>
    </source>
</evidence>
<dbReference type="AlphaFoldDB" id="A0A7M7SXN9"/>
<evidence type="ECO:0000313" key="13">
    <source>
        <dbReference type="Proteomes" id="UP000007110"/>
    </source>
</evidence>
<evidence type="ECO:0000256" key="1">
    <source>
        <dbReference type="ARBA" id="ARBA00004141"/>
    </source>
</evidence>
<accession>A0A7M7SXN9</accession>
<sequence length="263" mass="29571">MYRYEVEYCLRGEALYFTGTLMGFLGLALLLGAFLSYETRTVKIVTLNDTFVSGIAVYCSVTFSVISTPLAFILGNNPQIGYLTVATMAWIGVTLVLIIIFAPKFHAVRGTWGQRQNSQTRSIQEIYDEEVDEETKLRHKIDEVDRDIDEFKEEIKRRKEFGRQSLFRGFGIWCFGHSLRLSCGHRKIKVPSLHTQMHKPTMTEYDNHALEASDWNIARHGTHEAGSSSSGEGSSGNRQEGSSDVMAAETINKANAQSDLTKL</sequence>
<evidence type="ECO:0000256" key="4">
    <source>
        <dbReference type="ARBA" id="ARBA00023040"/>
    </source>
</evidence>
<evidence type="ECO:0000256" key="8">
    <source>
        <dbReference type="ARBA" id="ARBA00023224"/>
    </source>
</evidence>
<evidence type="ECO:0000313" key="12">
    <source>
        <dbReference type="EnsemblMetazoa" id="XP_030838911"/>
    </source>
</evidence>
<name>A0A7M7SXN9_STRPU</name>
<reference evidence="12" key="2">
    <citation type="submission" date="2021-01" db="UniProtKB">
        <authorList>
            <consortium name="EnsemblMetazoa"/>
        </authorList>
    </citation>
    <scope>IDENTIFICATION</scope>
</reference>
<comment type="subcellular location">
    <subcellularLocation>
        <location evidence="1">Membrane</location>
        <topology evidence="1">Multi-pass membrane protein</topology>
    </subcellularLocation>
</comment>
<keyword evidence="13" id="KW-1185">Reference proteome</keyword>
<evidence type="ECO:0000256" key="6">
    <source>
        <dbReference type="ARBA" id="ARBA00023170"/>
    </source>
</evidence>
<organism evidence="12 13">
    <name type="scientific">Strongylocentrotus purpuratus</name>
    <name type="common">Purple sea urchin</name>
    <dbReference type="NCBI Taxonomy" id="7668"/>
    <lineage>
        <taxon>Eukaryota</taxon>
        <taxon>Metazoa</taxon>
        <taxon>Echinodermata</taxon>
        <taxon>Eleutherozoa</taxon>
        <taxon>Echinozoa</taxon>
        <taxon>Echinoidea</taxon>
        <taxon>Euechinoidea</taxon>
        <taxon>Echinacea</taxon>
        <taxon>Camarodonta</taxon>
        <taxon>Echinidea</taxon>
        <taxon>Strongylocentrotidae</taxon>
        <taxon>Strongylocentrotus</taxon>
    </lineage>
</organism>
<dbReference type="InterPro" id="IPR002455">
    <property type="entry name" value="GPCR3_GABA-B"/>
</dbReference>
<dbReference type="EnsemblMetazoa" id="XM_030983051">
    <property type="protein sequence ID" value="XP_030838911"/>
    <property type="gene ID" value="LOC105439795"/>
</dbReference>
<evidence type="ECO:0000256" key="10">
    <source>
        <dbReference type="SAM" id="Phobius"/>
    </source>
</evidence>
<evidence type="ECO:0000256" key="7">
    <source>
        <dbReference type="ARBA" id="ARBA00023180"/>
    </source>
</evidence>
<dbReference type="Proteomes" id="UP000007110">
    <property type="component" value="Unassembled WGS sequence"/>
</dbReference>
<evidence type="ECO:0000256" key="5">
    <source>
        <dbReference type="ARBA" id="ARBA00023136"/>
    </source>
</evidence>
<dbReference type="PANTHER" id="PTHR10519">
    <property type="entry name" value="GABA-B RECEPTOR"/>
    <property type="match status" value="1"/>
</dbReference>
<dbReference type="PROSITE" id="PS50259">
    <property type="entry name" value="G_PROTEIN_RECEP_F3_4"/>
    <property type="match status" value="1"/>
</dbReference>
<reference evidence="13" key="1">
    <citation type="submission" date="2015-02" db="EMBL/GenBank/DDBJ databases">
        <title>Genome sequencing for Strongylocentrotus purpuratus.</title>
        <authorList>
            <person name="Murali S."/>
            <person name="Liu Y."/>
            <person name="Vee V."/>
            <person name="English A."/>
            <person name="Wang M."/>
            <person name="Skinner E."/>
            <person name="Han Y."/>
            <person name="Muzny D.M."/>
            <person name="Worley K.C."/>
            <person name="Gibbs R.A."/>
        </authorList>
    </citation>
    <scope>NUCLEOTIDE SEQUENCE</scope>
</reference>
<evidence type="ECO:0000256" key="2">
    <source>
        <dbReference type="ARBA" id="ARBA00022692"/>
    </source>
</evidence>
<feature type="compositionally biased region" description="Low complexity" evidence="9">
    <location>
        <begin position="226"/>
        <end position="243"/>
    </location>
</feature>
<feature type="transmembrane region" description="Helical" evidence="10">
    <location>
        <begin position="55"/>
        <end position="74"/>
    </location>
</feature>
<dbReference type="PANTHER" id="PTHR10519:SF20">
    <property type="entry name" value="G-PROTEIN COUPLED RECEPTOR 156-RELATED"/>
    <property type="match status" value="1"/>
</dbReference>
<feature type="domain" description="G-protein coupled receptors family 3 profile" evidence="11">
    <location>
        <begin position="1"/>
        <end position="108"/>
    </location>
</feature>
<dbReference type="GeneID" id="105439795"/>
<dbReference type="OMA" id="HGTHEAG"/>
<dbReference type="RefSeq" id="XP_030838911.1">
    <property type="nucleotide sequence ID" value="XM_030983051.1"/>
</dbReference>
<keyword evidence="5 10" id="KW-0472">Membrane</keyword>
<proteinExistence type="predicted"/>